<keyword evidence="4" id="KW-0808">Transferase</keyword>
<dbReference type="AlphaFoldDB" id="A0A2J8I1X5"/>
<dbReference type="GO" id="GO:0016747">
    <property type="term" value="F:acyltransferase activity, transferring groups other than amino-acyl groups"/>
    <property type="evidence" value="ECO:0007669"/>
    <property type="project" value="InterPro"/>
</dbReference>
<sequence length="153" mass="17450">MLTWQCLPFSQLTTQQLYELLKLRVDVFVVEQNCPYPELDSKDNLDGVFHLLGYDHDEIVACARLLEKGVSYPSISIGRVATKSAKRGSGLGHKLLEEALFQCQKIWPNEEIEIGAQEHLAEFYQRHGFVKTSDMYLEDGIPHIDMKRAVIPS</sequence>
<reference evidence="4 5" key="1">
    <citation type="submission" date="2018-01" db="EMBL/GenBank/DDBJ databases">
        <title>Draft genome sequences of six Vibrio diazotrophicus strains isolated from deep-sea sediments of the Baltic Sea.</title>
        <authorList>
            <person name="Castillo D."/>
            <person name="Vandieken V."/>
            <person name="Chiang O."/>
            <person name="Middelboe M."/>
        </authorList>
    </citation>
    <scope>NUCLEOTIDE SEQUENCE [LARGE SCALE GENOMIC DNA]</scope>
    <source>
        <strain evidence="4 5">60.27F</strain>
    </source>
</reference>
<dbReference type="EMBL" id="POSK01000007">
    <property type="protein sequence ID" value="PNI04546.1"/>
    <property type="molecule type" value="Genomic_DNA"/>
</dbReference>
<dbReference type="OrthoDB" id="9796171at2"/>
<dbReference type="InterPro" id="IPR000182">
    <property type="entry name" value="GNAT_dom"/>
</dbReference>
<comment type="similarity">
    <text evidence="1">Belongs to the UPF0039 (ElaA) family.</text>
</comment>
<dbReference type="SUPFAM" id="SSF55729">
    <property type="entry name" value="Acyl-CoA N-acyltransferases (Nat)"/>
    <property type="match status" value="1"/>
</dbReference>
<dbReference type="CDD" id="cd04301">
    <property type="entry name" value="NAT_SF"/>
    <property type="match status" value="1"/>
</dbReference>
<dbReference type="FunFam" id="3.40.630.30:FF:000035">
    <property type="entry name" value="GNAT family N-acetyltransferase"/>
    <property type="match status" value="1"/>
</dbReference>
<evidence type="ECO:0000256" key="2">
    <source>
        <dbReference type="ARBA" id="ARBA00072224"/>
    </source>
</evidence>
<evidence type="ECO:0000256" key="1">
    <source>
        <dbReference type="ARBA" id="ARBA00009623"/>
    </source>
</evidence>
<proteinExistence type="inferred from homology"/>
<dbReference type="InterPro" id="IPR016181">
    <property type="entry name" value="Acyl_CoA_acyltransferase"/>
</dbReference>
<accession>A0A2J8I1X5</accession>
<dbReference type="PROSITE" id="PS51186">
    <property type="entry name" value="GNAT"/>
    <property type="match status" value="1"/>
</dbReference>
<dbReference type="Gene3D" id="3.40.630.30">
    <property type="match status" value="1"/>
</dbReference>
<dbReference type="Proteomes" id="UP000236449">
    <property type="component" value="Unassembled WGS sequence"/>
</dbReference>
<feature type="domain" description="N-acetyltransferase" evidence="3">
    <location>
        <begin position="7"/>
        <end position="151"/>
    </location>
</feature>
<evidence type="ECO:0000313" key="4">
    <source>
        <dbReference type="EMBL" id="PNI04546.1"/>
    </source>
</evidence>
<name>A0A2J8I1X5_VIBDI</name>
<gene>
    <name evidence="4" type="ORF">C1N32_11720</name>
</gene>
<comment type="caution">
    <text evidence="4">The sequence shown here is derived from an EMBL/GenBank/DDBJ whole genome shotgun (WGS) entry which is preliminary data.</text>
</comment>
<protein>
    <recommendedName>
        <fullName evidence="2">Protein ElaA</fullName>
    </recommendedName>
</protein>
<organism evidence="4 5">
    <name type="scientific">Vibrio diazotrophicus</name>
    <dbReference type="NCBI Taxonomy" id="685"/>
    <lineage>
        <taxon>Bacteria</taxon>
        <taxon>Pseudomonadati</taxon>
        <taxon>Pseudomonadota</taxon>
        <taxon>Gammaproteobacteria</taxon>
        <taxon>Vibrionales</taxon>
        <taxon>Vibrionaceae</taxon>
        <taxon>Vibrio</taxon>
    </lineage>
</organism>
<evidence type="ECO:0000313" key="5">
    <source>
        <dbReference type="Proteomes" id="UP000236449"/>
    </source>
</evidence>
<dbReference type="Pfam" id="PF13673">
    <property type="entry name" value="Acetyltransf_10"/>
    <property type="match status" value="1"/>
</dbReference>
<evidence type="ECO:0000259" key="3">
    <source>
        <dbReference type="PROSITE" id="PS51186"/>
    </source>
</evidence>
<dbReference type="RefSeq" id="WP_102966300.1">
    <property type="nucleotide sequence ID" value="NZ_POSK01000007.1"/>
</dbReference>